<proteinExistence type="predicted"/>
<comment type="caution">
    <text evidence="2">The sequence shown here is derived from an EMBL/GenBank/DDBJ whole genome shotgun (WGS) entry which is preliminary data.</text>
</comment>
<dbReference type="InterPro" id="IPR021683">
    <property type="entry name" value="DUF3267"/>
</dbReference>
<feature type="transmembrane region" description="Helical" evidence="1">
    <location>
        <begin position="82"/>
        <end position="100"/>
    </location>
</feature>
<dbReference type="AlphaFoldDB" id="A0A6L5TBN2"/>
<sequence>MEDIKMARIIWDGNKNWENVWDGKQPWDRECEEKSIPENAVLIDRPDDIIKASIPYMIIPCIVCFVAIFAKKAQSDEFIFNLWFMPLSFIIGFFVAMPLHEFLHAISYPKGAKVYIGVSLKQLRAYAASSAALSRGRYIMMSLAPLIPGIIFLAVFVVCPISMKWLMTICVVPSFMGLISPAPDYMDVLIILRKVPKGAMIQATENGLVWYL</sequence>
<dbReference type="EMBL" id="WKQP01000043">
    <property type="protein sequence ID" value="MSC61569.1"/>
    <property type="molecule type" value="Genomic_DNA"/>
</dbReference>
<feature type="transmembrane region" description="Helical" evidence="1">
    <location>
        <begin position="49"/>
        <end position="70"/>
    </location>
</feature>
<organism evidence="2 3">
    <name type="scientific">Agathobacter rectalis</name>
    <dbReference type="NCBI Taxonomy" id="39491"/>
    <lineage>
        <taxon>Bacteria</taxon>
        <taxon>Bacillati</taxon>
        <taxon>Bacillota</taxon>
        <taxon>Clostridia</taxon>
        <taxon>Lachnospirales</taxon>
        <taxon>Lachnospiraceae</taxon>
        <taxon>Agathobacter</taxon>
    </lineage>
</organism>
<feature type="transmembrane region" description="Helical" evidence="1">
    <location>
        <begin position="138"/>
        <end position="158"/>
    </location>
</feature>
<reference evidence="2 3" key="1">
    <citation type="journal article" date="2019" name="Nat. Med.">
        <title>A library of human gut bacterial isolates paired with longitudinal multiomics data enables mechanistic microbiome research.</title>
        <authorList>
            <person name="Poyet M."/>
            <person name="Groussin M."/>
            <person name="Gibbons S.M."/>
            <person name="Avila-Pacheco J."/>
            <person name="Jiang X."/>
            <person name="Kearney S.M."/>
            <person name="Perrotta A.R."/>
            <person name="Berdy B."/>
            <person name="Zhao S."/>
            <person name="Lieberman T.D."/>
            <person name="Swanson P.K."/>
            <person name="Smith M."/>
            <person name="Roesemann S."/>
            <person name="Alexander J.E."/>
            <person name="Rich S.A."/>
            <person name="Livny J."/>
            <person name="Vlamakis H."/>
            <person name="Clish C."/>
            <person name="Bullock K."/>
            <person name="Deik A."/>
            <person name="Scott J."/>
            <person name="Pierce K.A."/>
            <person name="Xavier R.J."/>
            <person name="Alm E.J."/>
        </authorList>
    </citation>
    <scope>NUCLEOTIDE SEQUENCE [LARGE SCALE GENOMIC DNA]</scope>
    <source>
        <strain evidence="2 3">BIOML-A11</strain>
    </source>
</reference>
<dbReference type="RefSeq" id="WP_147358720.1">
    <property type="nucleotide sequence ID" value="NZ_JBCOUU010000274.1"/>
</dbReference>
<evidence type="ECO:0000256" key="1">
    <source>
        <dbReference type="SAM" id="Phobius"/>
    </source>
</evidence>
<keyword evidence="1" id="KW-0472">Membrane</keyword>
<evidence type="ECO:0000313" key="3">
    <source>
        <dbReference type="Proteomes" id="UP000479563"/>
    </source>
</evidence>
<dbReference type="Proteomes" id="UP000479563">
    <property type="component" value="Unassembled WGS sequence"/>
</dbReference>
<name>A0A6L5TBN2_9FIRM</name>
<gene>
    <name evidence="2" type="ORF">GKE07_15560</name>
</gene>
<evidence type="ECO:0000313" key="2">
    <source>
        <dbReference type="EMBL" id="MSC61569.1"/>
    </source>
</evidence>
<keyword evidence="1" id="KW-0812">Transmembrane</keyword>
<dbReference type="Pfam" id="PF11667">
    <property type="entry name" value="DUF3267"/>
    <property type="match status" value="1"/>
</dbReference>
<accession>A0A6L5TBN2</accession>
<keyword evidence="1" id="KW-1133">Transmembrane helix</keyword>
<protein>
    <submittedName>
        <fullName evidence="2">DUF3267 domain-containing protein</fullName>
    </submittedName>
</protein>